<keyword evidence="1" id="KW-0732">Signal</keyword>
<accession>A0A5Q6S4F6</accession>
<dbReference type="OrthoDB" id="614750at2"/>
<name>A0A5Q6S4F6_9ACTN</name>
<organism evidence="2 3">
    <name type="scientific">Mumia zhuanghuii</name>
    <dbReference type="NCBI Taxonomy" id="2585211"/>
    <lineage>
        <taxon>Bacteria</taxon>
        <taxon>Bacillati</taxon>
        <taxon>Actinomycetota</taxon>
        <taxon>Actinomycetes</taxon>
        <taxon>Propionibacteriales</taxon>
        <taxon>Nocardioidaceae</taxon>
        <taxon>Mumia</taxon>
    </lineage>
</organism>
<evidence type="ECO:0000313" key="3">
    <source>
        <dbReference type="Proteomes" id="UP000307768"/>
    </source>
</evidence>
<dbReference type="AlphaFoldDB" id="A0A5Q6S4F6"/>
<gene>
    <name evidence="2" type="ORF">FE697_005165</name>
</gene>
<protein>
    <submittedName>
        <fullName evidence="2">Uncharacterized protein</fullName>
    </submittedName>
</protein>
<comment type="caution">
    <text evidence="2">The sequence shown here is derived from an EMBL/GenBank/DDBJ whole genome shotgun (WGS) entry which is preliminary data.</text>
</comment>
<dbReference type="RefSeq" id="WP_149768433.1">
    <property type="nucleotide sequence ID" value="NZ_VDFQ02000001.1"/>
</dbReference>
<sequence>MTMTPTRRGAGLIAAGALVAGTLGLAAAPAANAAETTTDYSCDYTGGPHASSLSADVQAPATILTGQPLTLTATGVEYAWGATWTQAGRDYSMKYKDVTATVPVLVNGVALAQPAKLTFNNADLVVPAAGNMTWPGKIAFPAIPTTSGADVNVTFGKVDFDMQVALSLVGGGNIFIPAKVPCAVSGTAPTVASVDVLPPGNLAAAAPLRAVGKPVVGQRLSAVGGTTTPASTVAYTWLVGGKAAGAGSAYVVKPADLGKTIALSAKATKVGYNPKASTVTVGKVAAGSFVVPGKPAISGKAKVGKTLKAKAKSVAGTRVTYQWLKNGKAIKGAKSSKLKLKKSFKGKKVSVKVTYTRAGYKTVAVTSAAKKVKK</sequence>
<dbReference type="InterPro" id="IPR006311">
    <property type="entry name" value="TAT_signal"/>
</dbReference>
<feature type="chain" id="PRO_5024291647" evidence="1">
    <location>
        <begin position="34"/>
        <end position="374"/>
    </location>
</feature>
<dbReference type="Proteomes" id="UP000307768">
    <property type="component" value="Unassembled WGS sequence"/>
</dbReference>
<reference evidence="2 3" key="1">
    <citation type="submission" date="2019-09" db="EMBL/GenBank/DDBJ databases">
        <title>Mumia zhuanghuii sp. nov. isolated from the intestinal contents of plateau pika (Ochotona curzoniae) in the Qinghai-Tibet plateau of China.</title>
        <authorList>
            <person name="Tian Z."/>
        </authorList>
    </citation>
    <scope>NUCLEOTIDE SEQUENCE [LARGE SCALE GENOMIC DNA]</scope>
    <source>
        <strain evidence="3">350</strain>
    </source>
</reference>
<dbReference type="Gene3D" id="2.60.40.2700">
    <property type="match status" value="1"/>
</dbReference>
<dbReference type="PROSITE" id="PS51318">
    <property type="entry name" value="TAT"/>
    <property type="match status" value="1"/>
</dbReference>
<feature type="signal peptide" evidence="1">
    <location>
        <begin position="1"/>
        <end position="33"/>
    </location>
</feature>
<dbReference type="EMBL" id="VDFQ02000001">
    <property type="protein sequence ID" value="KAA1425258.1"/>
    <property type="molecule type" value="Genomic_DNA"/>
</dbReference>
<evidence type="ECO:0000313" key="2">
    <source>
        <dbReference type="EMBL" id="KAA1425258.1"/>
    </source>
</evidence>
<evidence type="ECO:0000256" key="1">
    <source>
        <dbReference type="SAM" id="SignalP"/>
    </source>
</evidence>
<proteinExistence type="predicted"/>